<gene>
    <name evidence="5" type="ORF">FCC1311_094952</name>
</gene>
<proteinExistence type="predicted"/>
<dbReference type="Gene3D" id="1.10.167.10">
    <property type="entry name" value="Regulator of G-protein Signalling 4, domain 2"/>
    <property type="match status" value="1"/>
</dbReference>
<dbReference type="InterPro" id="IPR002048">
    <property type="entry name" value="EF_hand_dom"/>
</dbReference>
<organism evidence="5 6">
    <name type="scientific">Hondaea fermentalgiana</name>
    <dbReference type="NCBI Taxonomy" id="2315210"/>
    <lineage>
        <taxon>Eukaryota</taxon>
        <taxon>Sar</taxon>
        <taxon>Stramenopiles</taxon>
        <taxon>Bigyra</taxon>
        <taxon>Labyrinthulomycetes</taxon>
        <taxon>Thraustochytrida</taxon>
        <taxon>Thraustochytriidae</taxon>
        <taxon>Hondaea</taxon>
    </lineage>
</organism>
<dbReference type="InterPro" id="IPR036305">
    <property type="entry name" value="RGS_sf"/>
</dbReference>
<evidence type="ECO:0000259" key="4">
    <source>
        <dbReference type="PROSITE" id="PS50222"/>
    </source>
</evidence>
<dbReference type="PROSITE" id="PS50132">
    <property type="entry name" value="RGS"/>
    <property type="match status" value="1"/>
</dbReference>
<evidence type="ECO:0000256" key="1">
    <source>
        <dbReference type="ARBA" id="ARBA00022837"/>
    </source>
</evidence>
<dbReference type="AlphaFoldDB" id="A0A2R5GXW2"/>
<dbReference type="SUPFAM" id="SSF48097">
    <property type="entry name" value="Regulator of G-protein signaling, RGS"/>
    <property type="match status" value="1"/>
</dbReference>
<feature type="domain" description="EF-hand" evidence="4">
    <location>
        <begin position="149"/>
        <end position="184"/>
    </location>
</feature>
<evidence type="ECO:0000259" key="3">
    <source>
        <dbReference type="PROSITE" id="PS50132"/>
    </source>
</evidence>
<feature type="compositionally biased region" description="Pro residues" evidence="2">
    <location>
        <begin position="564"/>
        <end position="573"/>
    </location>
</feature>
<dbReference type="EMBL" id="BEYU01000150">
    <property type="protein sequence ID" value="GBG33271.1"/>
    <property type="molecule type" value="Genomic_DNA"/>
</dbReference>
<sequence>MGCACSSASEKVSLEGSLSQTSGCSSLQGDANGSVAGGKDESMHSLKSAADSQALKHRRAWISGEHKDSMIQPHDSSDKARIAQVLKKLNATDGMLSKEQVRTMLNRAVGGIETMLFDKIFALFDVHGNDQVDKHDFVVALSFLSQQGSARNAVDLAFRLFDVDASGEMSKPEFNSMIRAIMCNRLKHALDTPYGRAAFRTHMENEWSLESIKFWETVTHICDIHGNCESSEGSGAAPSKSGGIPVSVARQLFDQYICENAPEQINIAGITQQAIVEELQRAAECGEPTVPVDVFRQAAEEIMQLMEMDNFERFRNQLASETERDRQGDILQVNYAEEAWDALGLGPDDLMSREQFRAWAKDNPTYFHFLEDIREALQPLFTDANVMDSAMSLHSMPEGSAGEEQGSLKGGALLPNEENPALTSTGQKLSSRTLRARSSTNSTARRISRGSENTYDLENEDLSAGSADGEELGASSPVGVLFIETSMEPLAGVGGGGETGMKRSTSNLSIGSKGGSVAMPKRLYQRHGTSLVSMRTAMDSDGRTVRVFTVDSGAASRSEGGSPFTPPPAPPGSPLGAFANEGDHAEVPPRHVVPSYSESAPGALGGKPVTTPPLRETRVHRIQDSAEVLDRSAEGNCSARLNFLL</sequence>
<dbReference type="PROSITE" id="PS00018">
    <property type="entry name" value="EF_HAND_1"/>
    <property type="match status" value="1"/>
</dbReference>
<dbReference type="SMART" id="SM00054">
    <property type="entry name" value="EFh"/>
    <property type="match status" value="2"/>
</dbReference>
<dbReference type="InterPro" id="IPR011992">
    <property type="entry name" value="EF-hand-dom_pair"/>
</dbReference>
<dbReference type="Gene3D" id="1.10.238.10">
    <property type="entry name" value="EF-hand"/>
    <property type="match status" value="1"/>
</dbReference>
<accession>A0A2R5GXW2</accession>
<dbReference type="PANTHER" id="PTHR10845">
    <property type="entry name" value="REGULATOR OF G PROTEIN SIGNALING"/>
    <property type="match status" value="1"/>
</dbReference>
<dbReference type="PANTHER" id="PTHR10845:SF192">
    <property type="entry name" value="DOUBLE HIT, ISOFORM B"/>
    <property type="match status" value="1"/>
</dbReference>
<dbReference type="InterPro" id="IPR044926">
    <property type="entry name" value="RGS_subdomain_2"/>
</dbReference>
<dbReference type="Proteomes" id="UP000241890">
    <property type="component" value="Unassembled WGS sequence"/>
</dbReference>
<evidence type="ECO:0000256" key="2">
    <source>
        <dbReference type="SAM" id="MobiDB-lite"/>
    </source>
</evidence>
<feature type="compositionally biased region" description="Low complexity" evidence="2">
    <location>
        <begin position="429"/>
        <end position="445"/>
    </location>
</feature>
<feature type="region of interest" description="Disordered" evidence="2">
    <location>
        <begin position="394"/>
        <end position="458"/>
    </location>
</feature>
<feature type="region of interest" description="Disordered" evidence="2">
    <location>
        <begin position="553"/>
        <end position="616"/>
    </location>
</feature>
<feature type="domain" description="RGS" evidence="3">
    <location>
        <begin position="185"/>
        <end position="314"/>
    </location>
</feature>
<dbReference type="InterPro" id="IPR018247">
    <property type="entry name" value="EF_Hand_1_Ca_BS"/>
</dbReference>
<evidence type="ECO:0000313" key="6">
    <source>
        <dbReference type="Proteomes" id="UP000241890"/>
    </source>
</evidence>
<name>A0A2R5GXW2_9STRA</name>
<protein>
    <submittedName>
        <fullName evidence="5">Regulator of G-protein signaling 8</fullName>
    </submittedName>
</protein>
<dbReference type="SUPFAM" id="SSF47473">
    <property type="entry name" value="EF-hand"/>
    <property type="match status" value="1"/>
</dbReference>
<evidence type="ECO:0000313" key="5">
    <source>
        <dbReference type="EMBL" id="GBG33271.1"/>
    </source>
</evidence>
<dbReference type="Pfam" id="PF00615">
    <property type="entry name" value="RGS"/>
    <property type="match status" value="1"/>
</dbReference>
<dbReference type="OrthoDB" id="191686at2759"/>
<dbReference type="PROSITE" id="PS50222">
    <property type="entry name" value="EF_HAND_2"/>
    <property type="match status" value="2"/>
</dbReference>
<dbReference type="InParanoid" id="A0A2R5GXW2"/>
<dbReference type="SMART" id="SM00315">
    <property type="entry name" value="RGS"/>
    <property type="match status" value="1"/>
</dbReference>
<keyword evidence="1" id="KW-0106">Calcium</keyword>
<comment type="caution">
    <text evidence="5">The sequence shown here is derived from an EMBL/GenBank/DDBJ whole genome shotgun (WGS) entry which is preliminary data.</text>
</comment>
<dbReference type="GO" id="GO:0005509">
    <property type="term" value="F:calcium ion binding"/>
    <property type="evidence" value="ECO:0007669"/>
    <property type="project" value="InterPro"/>
</dbReference>
<keyword evidence="6" id="KW-1185">Reference proteome</keyword>
<reference evidence="5 6" key="1">
    <citation type="submission" date="2017-12" db="EMBL/GenBank/DDBJ databases">
        <title>Sequencing, de novo assembly and annotation of complete genome of a new Thraustochytrid species, strain FCC1311.</title>
        <authorList>
            <person name="Sedici K."/>
            <person name="Godart F."/>
            <person name="Aiese Cigliano R."/>
            <person name="Sanseverino W."/>
            <person name="Barakat M."/>
            <person name="Ortet P."/>
            <person name="Marechal E."/>
            <person name="Cagnac O."/>
            <person name="Amato A."/>
        </authorList>
    </citation>
    <scope>NUCLEOTIDE SEQUENCE [LARGE SCALE GENOMIC DNA]</scope>
</reference>
<dbReference type="PRINTS" id="PR01301">
    <property type="entry name" value="RGSPROTEIN"/>
</dbReference>
<feature type="domain" description="EF-hand" evidence="4">
    <location>
        <begin position="112"/>
        <end position="147"/>
    </location>
</feature>
<dbReference type="InterPro" id="IPR016137">
    <property type="entry name" value="RGS"/>
</dbReference>
<dbReference type="CDD" id="cd07440">
    <property type="entry name" value="RGS"/>
    <property type="match status" value="1"/>
</dbReference>